<proteinExistence type="predicted"/>
<organism evidence="1 2">
    <name type="scientific">Plakobranchus ocellatus</name>
    <dbReference type="NCBI Taxonomy" id="259542"/>
    <lineage>
        <taxon>Eukaryota</taxon>
        <taxon>Metazoa</taxon>
        <taxon>Spiralia</taxon>
        <taxon>Lophotrochozoa</taxon>
        <taxon>Mollusca</taxon>
        <taxon>Gastropoda</taxon>
        <taxon>Heterobranchia</taxon>
        <taxon>Euthyneura</taxon>
        <taxon>Panpulmonata</taxon>
        <taxon>Sacoglossa</taxon>
        <taxon>Placobranchoidea</taxon>
        <taxon>Plakobranchidae</taxon>
        <taxon>Plakobranchus</taxon>
    </lineage>
</organism>
<keyword evidence="2" id="KW-1185">Reference proteome</keyword>
<name>A0AAV3YWE4_9GAST</name>
<evidence type="ECO:0000313" key="2">
    <source>
        <dbReference type="Proteomes" id="UP000735302"/>
    </source>
</evidence>
<reference evidence="1 2" key="1">
    <citation type="journal article" date="2021" name="Elife">
        <title>Chloroplast acquisition without the gene transfer in kleptoplastic sea slugs, Plakobranchus ocellatus.</title>
        <authorList>
            <person name="Maeda T."/>
            <person name="Takahashi S."/>
            <person name="Yoshida T."/>
            <person name="Shimamura S."/>
            <person name="Takaki Y."/>
            <person name="Nagai Y."/>
            <person name="Toyoda A."/>
            <person name="Suzuki Y."/>
            <person name="Arimoto A."/>
            <person name="Ishii H."/>
            <person name="Satoh N."/>
            <person name="Nishiyama T."/>
            <person name="Hasebe M."/>
            <person name="Maruyama T."/>
            <person name="Minagawa J."/>
            <person name="Obokata J."/>
            <person name="Shigenobu S."/>
        </authorList>
    </citation>
    <scope>NUCLEOTIDE SEQUENCE [LARGE SCALE GENOMIC DNA]</scope>
</reference>
<accession>A0AAV3YWE4</accession>
<evidence type="ECO:0000313" key="1">
    <source>
        <dbReference type="EMBL" id="GFN86557.1"/>
    </source>
</evidence>
<dbReference type="AlphaFoldDB" id="A0AAV3YWE4"/>
<comment type="caution">
    <text evidence="1">The sequence shown here is derived from an EMBL/GenBank/DDBJ whole genome shotgun (WGS) entry which is preliminary data.</text>
</comment>
<sequence length="131" mass="14723">MSVMVGAGTTRAQTKREAVTKAFRVPDIERHVGVDREQLIKLQQEDSRILALVDTGRTSRRGGKVVSFEKARGTVYRRYKDLGRNVDVKQVALPKPLWQYVMLVALDSITGAHLWIRKTKYKVPSNSTGLG</sequence>
<protein>
    <submittedName>
        <fullName evidence="1">Uncharacterized protein</fullName>
    </submittedName>
</protein>
<dbReference type="EMBL" id="BLXT01001549">
    <property type="protein sequence ID" value="GFN86557.1"/>
    <property type="molecule type" value="Genomic_DNA"/>
</dbReference>
<dbReference type="Proteomes" id="UP000735302">
    <property type="component" value="Unassembled WGS sequence"/>
</dbReference>
<gene>
    <name evidence="1" type="ORF">PoB_001306300</name>
</gene>